<gene>
    <name evidence="9" type="primary">LOC111286489</name>
</gene>
<dbReference type="Pfam" id="PF03000">
    <property type="entry name" value="NPH3"/>
    <property type="match status" value="1"/>
</dbReference>
<dbReference type="SUPFAM" id="SSF54695">
    <property type="entry name" value="POZ domain"/>
    <property type="match status" value="1"/>
</dbReference>
<dbReference type="InterPro" id="IPR043454">
    <property type="entry name" value="NPH3/RPT2-like"/>
</dbReference>
<dbReference type="PROSITE" id="PS51649">
    <property type="entry name" value="NPH3"/>
    <property type="match status" value="1"/>
</dbReference>
<evidence type="ECO:0000256" key="5">
    <source>
        <dbReference type="SAM" id="MobiDB-lite"/>
    </source>
</evidence>
<evidence type="ECO:0000256" key="1">
    <source>
        <dbReference type="ARBA" id="ARBA00004906"/>
    </source>
</evidence>
<dbReference type="Pfam" id="PF00651">
    <property type="entry name" value="BTB"/>
    <property type="match status" value="1"/>
</dbReference>
<evidence type="ECO:0000256" key="4">
    <source>
        <dbReference type="SAM" id="Coils"/>
    </source>
</evidence>
<feature type="domain" description="BTB" evidence="6">
    <location>
        <begin position="24"/>
        <end position="94"/>
    </location>
</feature>
<dbReference type="GO" id="GO:0016567">
    <property type="term" value="P:protein ubiquitination"/>
    <property type="evidence" value="ECO:0007669"/>
    <property type="project" value="UniProtKB-UniPathway"/>
</dbReference>
<dbReference type="UniPathway" id="UPA00143"/>
<keyword evidence="8" id="KW-1185">Reference proteome</keyword>
<feature type="compositionally biased region" description="Basic residues" evidence="5">
    <location>
        <begin position="628"/>
        <end position="641"/>
    </location>
</feature>
<feature type="domain" description="NPH3" evidence="7">
    <location>
        <begin position="209"/>
        <end position="493"/>
    </location>
</feature>
<name>A0A6P5XW06_DURZI</name>
<keyword evidence="4" id="KW-0175">Coiled coil</keyword>
<feature type="region of interest" description="Disordered" evidence="5">
    <location>
        <begin position="599"/>
        <end position="641"/>
    </location>
</feature>
<proteinExistence type="inferred from homology"/>
<sequence>MAPAKVSGFYRQGNDWFCNAGLPSDITIFVDGVNFHLHRFPLMSKCGKIASIFEELQSTHDKTSTTKLEEFPGGPDTFLFAAKFCYGTRVEFTARNIIMVYCAADYLEMTYEYGEDNLLSKAESFLHKNVLRNWKDCILALQSCESCMPRAEKLHVLQKCLNCISMMVCTDPSLFGWPMMMYGSLQSPGGSILWNGINTGARIRSAESDWWFEDISYFSVGLFERLIKTMEARGIRPEHLAGAIMYYARKYLPGLGRWQSMQSSKARTVASFSLTPATVDQKVLLESIEKLLPKKKGKSFCRFLLGLLRVASILGVNRTCQDSLERRIGMQLELASLDGLLIPSYSDSDTLYNIDCVERIIHHFVSSEPGLTLFSPPSLDLESSPSSEPLRKVARLMDSYLAEVASDATLKPGKIRSLAEVLPESSRPLHDGLYRALDIYFKAHPWLSDREKEELCNIIDYQKLSVDACAHASQNERLPLRIILQVLFFEQMHLRTALAGCLNVLEAESAPTVQGTVPTEMVGHVTATSETAGQIVQRDGWVTVVRENRVLKVDMEKMRSRVGELEEEFSKIKQEMKRVTKSHSSLSSPRMVARKLGCKRLPKSSDAQTDVVGSTGPTPRPSVEQAHSSRHSRHRKSFSLF</sequence>
<dbReference type="SMART" id="SM00225">
    <property type="entry name" value="BTB"/>
    <property type="match status" value="1"/>
</dbReference>
<dbReference type="AlphaFoldDB" id="A0A6P5XW06"/>
<accession>A0A6P5XW06</accession>
<protein>
    <submittedName>
        <fullName evidence="9">BTB/POZ domain-containing protein At3g44820</fullName>
    </submittedName>
</protein>
<dbReference type="PANTHER" id="PTHR32370">
    <property type="entry name" value="OS12G0117600 PROTEIN"/>
    <property type="match status" value="1"/>
</dbReference>
<comment type="pathway">
    <text evidence="1">Protein modification; protein ubiquitination.</text>
</comment>
<evidence type="ECO:0000259" key="6">
    <source>
        <dbReference type="PROSITE" id="PS50097"/>
    </source>
</evidence>
<evidence type="ECO:0000256" key="3">
    <source>
        <dbReference type="PROSITE-ProRule" id="PRU00982"/>
    </source>
</evidence>
<organism evidence="8 9">
    <name type="scientific">Durio zibethinus</name>
    <name type="common">Durian</name>
    <dbReference type="NCBI Taxonomy" id="66656"/>
    <lineage>
        <taxon>Eukaryota</taxon>
        <taxon>Viridiplantae</taxon>
        <taxon>Streptophyta</taxon>
        <taxon>Embryophyta</taxon>
        <taxon>Tracheophyta</taxon>
        <taxon>Spermatophyta</taxon>
        <taxon>Magnoliopsida</taxon>
        <taxon>eudicotyledons</taxon>
        <taxon>Gunneridae</taxon>
        <taxon>Pentapetalae</taxon>
        <taxon>rosids</taxon>
        <taxon>malvids</taxon>
        <taxon>Malvales</taxon>
        <taxon>Malvaceae</taxon>
        <taxon>Helicteroideae</taxon>
        <taxon>Durio</taxon>
    </lineage>
</organism>
<comment type="similarity">
    <text evidence="3">Belongs to the NPH3 family.</text>
</comment>
<dbReference type="Proteomes" id="UP000515121">
    <property type="component" value="Unplaced"/>
</dbReference>
<dbReference type="InterPro" id="IPR000210">
    <property type="entry name" value="BTB/POZ_dom"/>
</dbReference>
<evidence type="ECO:0000313" key="9">
    <source>
        <dbReference type="RefSeq" id="XP_022732222.1"/>
    </source>
</evidence>
<evidence type="ECO:0000256" key="2">
    <source>
        <dbReference type="ARBA" id="ARBA00022786"/>
    </source>
</evidence>
<keyword evidence="2" id="KW-0833">Ubl conjugation pathway</keyword>
<feature type="coiled-coil region" evidence="4">
    <location>
        <begin position="548"/>
        <end position="582"/>
    </location>
</feature>
<evidence type="ECO:0000259" key="7">
    <source>
        <dbReference type="PROSITE" id="PS51649"/>
    </source>
</evidence>
<dbReference type="InterPro" id="IPR027356">
    <property type="entry name" value="NPH3_dom"/>
</dbReference>
<dbReference type="InterPro" id="IPR011333">
    <property type="entry name" value="SKP1/BTB/POZ_sf"/>
</dbReference>
<reference evidence="9" key="1">
    <citation type="submission" date="2025-08" db="UniProtKB">
        <authorList>
            <consortium name="RefSeq"/>
        </authorList>
    </citation>
    <scope>IDENTIFICATION</scope>
    <source>
        <tissue evidence="9">Fruit stalk</tissue>
    </source>
</reference>
<dbReference type="Gene3D" id="3.30.710.10">
    <property type="entry name" value="Potassium Channel Kv1.1, Chain A"/>
    <property type="match status" value="1"/>
</dbReference>
<dbReference type="KEGG" id="dzi:111286489"/>
<dbReference type="OrthoDB" id="624345at2759"/>
<feature type="compositionally biased region" description="Polar residues" evidence="5">
    <location>
        <begin position="605"/>
        <end position="617"/>
    </location>
</feature>
<evidence type="ECO:0000313" key="8">
    <source>
        <dbReference type="Proteomes" id="UP000515121"/>
    </source>
</evidence>
<dbReference type="GeneID" id="111286489"/>
<dbReference type="RefSeq" id="XP_022732222.1">
    <property type="nucleotide sequence ID" value="XM_022876487.1"/>
</dbReference>
<dbReference type="PROSITE" id="PS50097">
    <property type="entry name" value="BTB"/>
    <property type="match status" value="1"/>
</dbReference>